<dbReference type="Proteomes" id="UP000244334">
    <property type="component" value="Unassembled WGS sequence"/>
</dbReference>
<evidence type="ECO:0000313" key="7">
    <source>
        <dbReference type="EMBL" id="RAP67082.1"/>
    </source>
</evidence>
<dbReference type="PANTHER" id="PTHR33217">
    <property type="entry name" value="TRANSPOSASE FOR INSERTION SEQUENCE ELEMENT IS1081"/>
    <property type="match status" value="1"/>
</dbReference>
<dbReference type="GO" id="GO:0004803">
    <property type="term" value="F:transposase activity"/>
    <property type="evidence" value="ECO:0007669"/>
    <property type="project" value="UniProtKB-UniRule"/>
</dbReference>
<feature type="non-terminal residue" evidence="7">
    <location>
        <position position="112"/>
    </location>
</feature>
<dbReference type="EMBL" id="LJAM02000947">
    <property type="protein sequence ID" value="RAP67082.1"/>
    <property type="molecule type" value="Genomic_DNA"/>
</dbReference>
<evidence type="ECO:0000256" key="5">
    <source>
        <dbReference type="ARBA" id="ARBA00023172"/>
    </source>
</evidence>
<comment type="function">
    <text evidence="1 6">Required for the transposition of the insertion element.</text>
</comment>
<evidence type="ECO:0000256" key="4">
    <source>
        <dbReference type="ARBA" id="ARBA00023125"/>
    </source>
</evidence>
<protein>
    <recommendedName>
        <fullName evidence="6">Mutator family transposase</fullName>
    </recommendedName>
</protein>
<keyword evidence="4 6" id="KW-0238">DNA-binding</keyword>
<evidence type="ECO:0000256" key="2">
    <source>
        <dbReference type="ARBA" id="ARBA00010961"/>
    </source>
</evidence>
<organism evidence="7 8">
    <name type="scientific">Candidatus Erwinia dacicola</name>
    <dbReference type="NCBI Taxonomy" id="252393"/>
    <lineage>
        <taxon>Bacteria</taxon>
        <taxon>Pseudomonadati</taxon>
        <taxon>Pseudomonadota</taxon>
        <taxon>Gammaproteobacteria</taxon>
        <taxon>Enterobacterales</taxon>
        <taxon>Erwiniaceae</taxon>
        <taxon>Erwinia</taxon>
    </lineage>
</organism>
<evidence type="ECO:0000256" key="1">
    <source>
        <dbReference type="ARBA" id="ARBA00002190"/>
    </source>
</evidence>
<dbReference type="InterPro" id="IPR001207">
    <property type="entry name" value="Transposase_mutator"/>
</dbReference>
<evidence type="ECO:0000256" key="3">
    <source>
        <dbReference type="ARBA" id="ARBA00022578"/>
    </source>
</evidence>
<name>A0A328TCS1_9GAMM</name>
<dbReference type="GO" id="GO:0003677">
    <property type="term" value="F:DNA binding"/>
    <property type="evidence" value="ECO:0007669"/>
    <property type="project" value="UniProtKB-UniRule"/>
</dbReference>
<comment type="caution">
    <text evidence="7">The sequence shown here is derived from an EMBL/GenBank/DDBJ whole genome shotgun (WGS) entry which is preliminary data.</text>
</comment>
<keyword evidence="3 6" id="KW-0815">Transposition</keyword>
<reference evidence="7" key="1">
    <citation type="submission" date="2018-04" db="EMBL/GenBank/DDBJ databases">
        <title>Genomes of the Obligate Erwinia dacicola and Facultative Enterobacter sp. OLF Endosymbionts of the Olive Fruit fly, Bactrocera oleae.</title>
        <authorList>
            <person name="Estes A.M."/>
            <person name="Hearn D.J."/>
            <person name="Agarwal S."/>
            <person name="Pierson E.A."/>
            <person name="Dunning-Hotopp J.C."/>
        </authorList>
    </citation>
    <scope>NUCLEOTIDE SEQUENCE [LARGE SCALE GENOMIC DNA]</scope>
    <source>
        <strain evidence="7">Oroville</strain>
    </source>
</reference>
<evidence type="ECO:0000313" key="8">
    <source>
        <dbReference type="Proteomes" id="UP000244334"/>
    </source>
</evidence>
<gene>
    <name evidence="7" type="ORF">ACZ87_04003</name>
</gene>
<proteinExistence type="inferred from homology"/>
<dbReference type="Pfam" id="PF00872">
    <property type="entry name" value="Transposase_mut"/>
    <property type="match status" value="1"/>
</dbReference>
<keyword evidence="6" id="KW-0814">Transposable element</keyword>
<evidence type="ECO:0000256" key="6">
    <source>
        <dbReference type="RuleBase" id="RU365089"/>
    </source>
</evidence>
<keyword evidence="8" id="KW-1185">Reference proteome</keyword>
<sequence length="112" mass="13109">MTFSNTLAQLGDEDFLRELTEFMLNRIMEANVTQRINTEPHERCDERETYRNGYRDRQYSTRFGMLDLRIPKLREGSSFPSFLKACRLSEKALNAVIQKAWINGVSTRKVDA</sequence>
<dbReference type="RefSeq" id="WP_187153776.1">
    <property type="nucleotide sequence ID" value="NZ_LJAM02000947.1"/>
</dbReference>
<keyword evidence="5 6" id="KW-0233">DNA recombination</keyword>
<comment type="similarity">
    <text evidence="2 6">Belongs to the transposase mutator family.</text>
</comment>
<accession>A0A328TCS1</accession>
<dbReference type="AlphaFoldDB" id="A0A328TCS1"/>
<dbReference type="GO" id="GO:0006313">
    <property type="term" value="P:DNA transposition"/>
    <property type="evidence" value="ECO:0007669"/>
    <property type="project" value="UniProtKB-UniRule"/>
</dbReference>
<dbReference type="PANTHER" id="PTHR33217:SF7">
    <property type="entry name" value="TRANSPOSASE FOR INSERTION SEQUENCE ELEMENT IS1081"/>
    <property type="match status" value="1"/>
</dbReference>